<keyword evidence="3" id="KW-1185">Reference proteome</keyword>
<organism evidence="2 3">
    <name type="scientific">Sporosarcina ureae</name>
    <dbReference type="NCBI Taxonomy" id="1571"/>
    <lineage>
        <taxon>Bacteria</taxon>
        <taxon>Bacillati</taxon>
        <taxon>Bacillota</taxon>
        <taxon>Bacilli</taxon>
        <taxon>Bacillales</taxon>
        <taxon>Caryophanaceae</taxon>
        <taxon>Sporosarcina</taxon>
    </lineage>
</organism>
<dbReference type="EMBL" id="CP015108">
    <property type="protein sequence ID" value="ARF14309.1"/>
    <property type="molecule type" value="Genomic_DNA"/>
</dbReference>
<evidence type="ECO:0000313" key="2">
    <source>
        <dbReference type="EMBL" id="ARF14309.1"/>
    </source>
</evidence>
<feature type="transmembrane region" description="Helical" evidence="1">
    <location>
        <begin position="171"/>
        <end position="192"/>
    </location>
</feature>
<dbReference type="RefSeq" id="WP_029054369.1">
    <property type="nucleotide sequence ID" value="NZ_CP015108.1"/>
</dbReference>
<evidence type="ECO:0000313" key="3">
    <source>
        <dbReference type="Proteomes" id="UP000192486"/>
    </source>
</evidence>
<reference evidence="2 3" key="1">
    <citation type="submission" date="2016-04" db="EMBL/GenBank/DDBJ databases">
        <title>Comparative Genomics and Epigenetics of Sporosarcina ureae.</title>
        <authorList>
            <person name="Oliver A.S."/>
            <person name="Cooper K.K."/>
        </authorList>
    </citation>
    <scope>NUCLEOTIDE SEQUENCE [LARGE SCALE GENOMIC DNA]</scope>
    <source>
        <strain evidence="2 3">S204</strain>
    </source>
</reference>
<proteinExistence type="predicted"/>
<evidence type="ECO:0008006" key="4">
    <source>
        <dbReference type="Google" id="ProtNLM"/>
    </source>
</evidence>
<feature type="transmembrane region" description="Helical" evidence="1">
    <location>
        <begin position="244"/>
        <end position="266"/>
    </location>
</feature>
<feature type="transmembrane region" description="Helical" evidence="1">
    <location>
        <begin position="100"/>
        <end position="124"/>
    </location>
</feature>
<keyword evidence="1" id="KW-0472">Membrane</keyword>
<feature type="transmembrane region" description="Helical" evidence="1">
    <location>
        <begin position="12"/>
        <end position="43"/>
    </location>
</feature>
<name>A0ABM6JW48_SPOUR</name>
<protein>
    <recommendedName>
        <fullName evidence="4">DUF2232 domain-containing protein</fullName>
    </recommendedName>
</protein>
<feature type="transmembrane region" description="Helical" evidence="1">
    <location>
        <begin position="63"/>
        <end position="88"/>
    </location>
</feature>
<dbReference type="Pfam" id="PF09991">
    <property type="entry name" value="DUF2232"/>
    <property type="match status" value="1"/>
</dbReference>
<evidence type="ECO:0000256" key="1">
    <source>
        <dbReference type="SAM" id="Phobius"/>
    </source>
</evidence>
<keyword evidence="1" id="KW-1133">Transmembrane helix</keyword>
<feature type="transmembrane region" description="Helical" evidence="1">
    <location>
        <begin position="213"/>
        <end position="232"/>
    </location>
</feature>
<dbReference type="Proteomes" id="UP000192486">
    <property type="component" value="Chromosome"/>
</dbReference>
<dbReference type="PANTHER" id="PTHR41324:SF1">
    <property type="entry name" value="DUF2232 DOMAIN-CONTAINING PROTEIN"/>
    <property type="match status" value="1"/>
</dbReference>
<dbReference type="PANTHER" id="PTHR41324">
    <property type="entry name" value="MEMBRANE PROTEIN-RELATED"/>
    <property type="match status" value="1"/>
</dbReference>
<accession>A0ABM6JW48</accession>
<sequence>MQDQASRITYGAMMVALFAILLAMTLYVPLLGLLTLLLVPLPITIYRLRYDRISTLMVAMCTWLITLLIGGLLSIPAAVVLSAVGFVIGDTVRTGKTKLYVYMATGVTLLISLSLLYLGTVWFMKINPIEQLMQQFSAIQQEALVILTGMGNSTRDIERTVAEAFTYYQTIVPSLFILSVFVTAYLFVMPILAVATRLRFEVPKFASFLTMRLPFATVLAYLALLLISILSQPEQGTTFYLMEANAILIFRFLFFLQGLALIYYALRKMKLPMIVNVLATLFAMFLSPFTVMLGVLDIAINIRTWIDKDKRA</sequence>
<keyword evidence="1" id="KW-0812">Transmembrane</keyword>
<feature type="transmembrane region" description="Helical" evidence="1">
    <location>
        <begin position="278"/>
        <end position="302"/>
    </location>
</feature>
<gene>
    <name evidence="2" type="ORF">SporoS204_09240</name>
</gene>
<dbReference type="InterPro" id="IPR018710">
    <property type="entry name" value="DUF2232"/>
</dbReference>